<dbReference type="AlphaFoldDB" id="M2M5G5"/>
<dbReference type="Pfam" id="PF10791">
    <property type="entry name" value="F1F0-ATPsyn_F"/>
    <property type="match status" value="1"/>
</dbReference>
<keyword evidence="3" id="KW-1185">Reference proteome</keyword>
<dbReference type="PANTHER" id="PTHR28161:SF1">
    <property type="entry name" value="ATP SYNTHASE SUBUNIT F, MITOCHONDRIAL"/>
    <property type="match status" value="1"/>
</dbReference>
<keyword evidence="1" id="KW-0812">Transmembrane</keyword>
<name>M2M5G5_BAUPA</name>
<dbReference type="RefSeq" id="XP_007681260.1">
    <property type="nucleotide sequence ID" value="XM_007683070.1"/>
</dbReference>
<feature type="transmembrane region" description="Helical" evidence="1">
    <location>
        <begin position="64"/>
        <end position="85"/>
    </location>
</feature>
<dbReference type="OMA" id="TIDYQMH"/>
<protein>
    <recommendedName>
        <fullName evidence="4">ATP synthase subunit f, mitochondrial</fullName>
    </recommendedName>
</protein>
<sequence length="95" mass="10726">MVSSIVPPKIASPTAIGGAADAARMQRVVSFYERLPRGKAPEPKAKGFFDWYRLRYMTGRNPSVMPLVHIIGGMLVIGYAQNYYFHLRHHKNNAH</sequence>
<dbReference type="GeneID" id="19109203"/>
<dbReference type="HOGENOM" id="CLU_152700_1_0_1"/>
<reference evidence="2 3" key="1">
    <citation type="journal article" date="2012" name="PLoS Pathog.">
        <title>Diverse lifestyles and strategies of plant pathogenesis encoded in the genomes of eighteen Dothideomycetes fungi.</title>
        <authorList>
            <person name="Ohm R.A."/>
            <person name="Feau N."/>
            <person name="Henrissat B."/>
            <person name="Schoch C.L."/>
            <person name="Horwitz B.A."/>
            <person name="Barry K.W."/>
            <person name="Condon B.J."/>
            <person name="Copeland A.C."/>
            <person name="Dhillon B."/>
            <person name="Glaser F."/>
            <person name="Hesse C.N."/>
            <person name="Kosti I."/>
            <person name="LaButti K."/>
            <person name="Lindquist E.A."/>
            <person name="Lucas S."/>
            <person name="Salamov A.A."/>
            <person name="Bradshaw R.E."/>
            <person name="Ciuffetti L."/>
            <person name="Hamelin R.C."/>
            <person name="Kema G.H.J."/>
            <person name="Lawrence C."/>
            <person name="Scott J.A."/>
            <person name="Spatafora J.W."/>
            <person name="Turgeon B.G."/>
            <person name="de Wit P.J.G.M."/>
            <person name="Zhong S."/>
            <person name="Goodwin S.B."/>
            <person name="Grigoriev I.V."/>
        </authorList>
    </citation>
    <scope>NUCLEOTIDE SEQUENCE [LARGE SCALE GENOMIC DNA]</scope>
    <source>
        <strain evidence="2 3">UAMH 10762</strain>
    </source>
</reference>
<dbReference type="PANTHER" id="PTHR28161">
    <property type="entry name" value="ATP SYNTHASE SUBUNIT F, MITOCHONDRIAL"/>
    <property type="match status" value="1"/>
</dbReference>
<dbReference type="STRING" id="717646.M2M5G5"/>
<dbReference type="InterPro" id="IPR019727">
    <property type="entry name" value="ATP_synth_F0_fsu_mt_fun"/>
</dbReference>
<keyword evidence="1" id="KW-0472">Membrane</keyword>
<dbReference type="EMBL" id="KB445563">
    <property type="protein sequence ID" value="EMC91866.1"/>
    <property type="molecule type" value="Genomic_DNA"/>
</dbReference>
<evidence type="ECO:0000256" key="1">
    <source>
        <dbReference type="SAM" id="Phobius"/>
    </source>
</evidence>
<gene>
    <name evidence="2" type="ORF">BAUCODRAFT_152229</name>
</gene>
<dbReference type="KEGG" id="bcom:BAUCODRAFT_152229"/>
<dbReference type="OrthoDB" id="5561579at2759"/>
<proteinExistence type="predicted"/>
<keyword evidence="1" id="KW-1133">Transmembrane helix</keyword>
<accession>M2M5G5</accession>
<dbReference type="eggNOG" id="ENOG502S739">
    <property type="taxonomic scope" value="Eukaryota"/>
</dbReference>
<dbReference type="Proteomes" id="UP000011761">
    <property type="component" value="Unassembled WGS sequence"/>
</dbReference>
<organism evidence="2 3">
    <name type="scientific">Baudoinia panamericana (strain UAMH 10762)</name>
    <name type="common">Angels' share fungus</name>
    <name type="synonym">Baudoinia compniacensis (strain UAMH 10762)</name>
    <dbReference type="NCBI Taxonomy" id="717646"/>
    <lineage>
        <taxon>Eukaryota</taxon>
        <taxon>Fungi</taxon>
        <taxon>Dikarya</taxon>
        <taxon>Ascomycota</taxon>
        <taxon>Pezizomycotina</taxon>
        <taxon>Dothideomycetes</taxon>
        <taxon>Dothideomycetidae</taxon>
        <taxon>Mycosphaerellales</taxon>
        <taxon>Teratosphaeriaceae</taxon>
        <taxon>Baudoinia</taxon>
    </lineage>
</organism>
<evidence type="ECO:0000313" key="3">
    <source>
        <dbReference type="Proteomes" id="UP000011761"/>
    </source>
</evidence>
<evidence type="ECO:0008006" key="4">
    <source>
        <dbReference type="Google" id="ProtNLM"/>
    </source>
</evidence>
<dbReference type="GO" id="GO:0046933">
    <property type="term" value="F:proton-transporting ATP synthase activity, rotational mechanism"/>
    <property type="evidence" value="ECO:0007669"/>
    <property type="project" value="TreeGrafter"/>
</dbReference>
<evidence type="ECO:0000313" key="2">
    <source>
        <dbReference type="EMBL" id="EMC91866.1"/>
    </source>
</evidence>